<feature type="compositionally biased region" description="Low complexity" evidence="2">
    <location>
        <begin position="138"/>
        <end position="148"/>
    </location>
</feature>
<comment type="caution">
    <text evidence="3">The sequence shown here is derived from an EMBL/GenBank/DDBJ whole genome shotgun (WGS) entry which is preliminary data.</text>
</comment>
<evidence type="ECO:0008006" key="5">
    <source>
        <dbReference type="Google" id="ProtNLM"/>
    </source>
</evidence>
<dbReference type="Pfam" id="PF19844">
    <property type="entry name" value="DUF6319"/>
    <property type="match status" value="1"/>
</dbReference>
<proteinExistence type="predicted"/>
<feature type="region of interest" description="Disordered" evidence="2">
    <location>
        <begin position="101"/>
        <end position="161"/>
    </location>
</feature>
<keyword evidence="1" id="KW-0175">Coiled coil</keyword>
<dbReference type="AlphaFoldDB" id="A0A7I9VDR4"/>
<evidence type="ECO:0000313" key="4">
    <source>
        <dbReference type="Proteomes" id="UP000444960"/>
    </source>
</evidence>
<feature type="region of interest" description="Disordered" evidence="2">
    <location>
        <begin position="179"/>
        <end position="203"/>
    </location>
</feature>
<feature type="region of interest" description="Disordered" evidence="2">
    <location>
        <begin position="1"/>
        <end position="32"/>
    </location>
</feature>
<evidence type="ECO:0000256" key="2">
    <source>
        <dbReference type="SAM" id="MobiDB-lite"/>
    </source>
</evidence>
<name>A0A7I9VDR4_9ACTN</name>
<gene>
    <name evidence="3" type="ORF">nbrc107696_39410</name>
</gene>
<evidence type="ECO:0000313" key="3">
    <source>
        <dbReference type="EMBL" id="GEE03495.1"/>
    </source>
</evidence>
<reference evidence="4" key="1">
    <citation type="submission" date="2019-06" db="EMBL/GenBank/DDBJ databases">
        <title>Gordonia isolated from sludge of a wastewater treatment plant.</title>
        <authorList>
            <person name="Tamura T."/>
            <person name="Aoyama K."/>
            <person name="Kang Y."/>
            <person name="Saito S."/>
            <person name="Akiyama N."/>
            <person name="Yazawa K."/>
            <person name="Gonoi T."/>
            <person name="Mikami Y."/>
        </authorList>
    </citation>
    <scope>NUCLEOTIDE SEQUENCE [LARGE SCALE GENOMIC DNA]</scope>
    <source>
        <strain evidence="4">NBRC 107696</strain>
    </source>
</reference>
<organism evidence="3 4">
    <name type="scientific">Gordonia spumicola</name>
    <dbReference type="NCBI Taxonomy" id="589161"/>
    <lineage>
        <taxon>Bacteria</taxon>
        <taxon>Bacillati</taxon>
        <taxon>Actinomycetota</taxon>
        <taxon>Actinomycetes</taxon>
        <taxon>Mycobacteriales</taxon>
        <taxon>Gordoniaceae</taxon>
        <taxon>Gordonia</taxon>
    </lineage>
</organism>
<sequence>MWDSSRVIPPPERIPPMPPRRRSDHASESLTSDDLVKLTTALADGKRATVYLREGMASLGLAAGASARVVSIDGSTVTIRPTGVDDELPFEADELRITKKAPAVPEPATAKPRKAKTTPAPTTNRPPLPPRETPVTSTTPAAKPAAKPAARRAPTKKATSSVTVTIYGTADNEWSIAMVRGGKKPQRSRPVTPEAVDSAMRELGDDTARDAVTSLLHAAREEAQRRVEQLSRELDAARQALAALESPEARA</sequence>
<protein>
    <recommendedName>
        <fullName evidence="5">Translation initiation factor</fullName>
    </recommendedName>
</protein>
<keyword evidence="4" id="KW-1185">Reference proteome</keyword>
<evidence type="ECO:0000256" key="1">
    <source>
        <dbReference type="SAM" id="Coils"/>
    </source>
</evidence>
<dbReference type="InterPro" id="IPR046282">
    <property type="entry name" value="DUF6319"/>
</dbReference>
<dbReference type="EMBL" id="BJOV01000005">
    <property type="protein sequence ID" value="GEE03495.1"/>
    <property type="molecule type" value="Genomic_DNA"/>
</dbReference>
<feature type="compositionally biased region" description="Pro residues" evidence="2">
    <location>
        <begin position="8"/>
        <end position="18"/>
    </location>
</feature>
<feature type="coiled-coil region" evidence="1">
    <location>
        <begin position="213"/>
        <end position="247"/>
    </location>
</feature>
<dbReference type="Proteomes" id="UP000444960">
    <property type="component" value="Unassembled WGS sequence"/>
</dbReference>
<accession>A0A7I9VDR4</accession>